<dbReference type="PANTHER" id="PTHR47171">
    <property type="entry name" value="FARA-RELATED"/>
    <property type="match status" value="1"/>
</dbReference>
<dbReference type="OrthoDB" id="2428291at2759"/>
<evidence type="ECO:0000256" key="5">
    <source>
        <dbReference type="ARBA" id="ARBA00023242"/>
    </source>
</evidence>
<evidence type="ECO:0000256" key="4">
    <source>
        <dbReference type="ARBA" id="ARBA00023163"/>
    </source>
</evidence>
<proteinExistence type="predicted"/>
<evidence type="ECO:0000313" key="7">
    <source>
        <dbReference type="EMBL" id="KAG0309962.1"/>
    </source>
</evidence>
<evidence type="ECO:0000256" key="3">
    <source>
        <dbReference type="ARBA" id="ARBA00023125"/>
    </source>
</evidence>
<feature type="domain" description="Xylanolytic transcriptional activator regulatory" evidence="6">
    <location>
        <begin position="147"/>
        <end position="219"/>
    </location>
</feature>
<accession>A0A9P6R2R8</accession>
<evidence type="ECO:0000259" key="6">
    <source>
        <dbReference type="SMART" id="SM00906"/>
    </source>
</evidence>
<dbReference type="PANTHER" id="PTHR47171:SF3">
    <property type="entry name" value="FARA-RELATED"/>
    <property type="match status" value="1"/>
</dbReference>
<dbReference type="AlphaFoldDB" id="A0A9P6R2R8"/>
<dbReference type="GO" id="GO:0003677">
    <property type="term" value="F:DNA binding"/>
    <property type="evidence" value="ECO:0007669"/>
    <property type="project" value="UniProtKB-KW"/>
</dbReference>
<dbReference type="InterPro" id="IPR007219">
    <property type="entry name" value="XnlR_reg_dom"/>
</dbReference>
<dbReference type="InterPro" id="IPR052073">
    <property type="entry name" value="Amide_Lactam_Regulators"/>
</dbReference>
<comment type="caution">
    <text evidence="7">The sequence shown here is derived from an EMBL/GenBank/DDBJ whole genome shotgun (WGS) entry which is preliminary data.</text>
</comment>
<dbReference type="SMART" id="SM00906">
    <property type="entry name" value="Fungal_trans"/>
    <property type="match status" value="1"/>
</dbReference>
<gene>
    <name evidence="7" type="ORF">BGZ97_012920</name>
</gene>
<name>A0A9P6R2R8_9FUNG</name>
<evidence type="ECO:0000256" key="1">
    <source>
        <dbReference type="ARBA" id="ARBA00022833"/>
    </source>
</evidence>
<keyword evidence="2" id="KW-0805">Transcription regulation</keyword>
<keyword evidence="4" id="KW-0804">Transcription</keyword>
<keyword evidence="3" id="KW-0238">DNA-binding</keyword>
<dbReference type="Proteomes" id="UP000823405">
    <property type="component" value="Unassembled WGS sequence"/>
</dbReference>
<keyword evidence="8" id="KW-1185">Reference proteome</keyword>
<dbReference type="Pfam" id="PF04082">
    <property type="entry name" value="Fungal_trans"/>
    <property type="match status" value="1"/>
</dbReference>
<dbReference type="GO" id="GO:0008270">
    <property type="term" value="F:zinc ion binding"/>
    <property type="evidence" value="ECO:0007669"/>
    <property type="project" value="InterPro"/>
</dbReference>
<dbReference type="CDD" id="cd12148">
    <property type="entry name" value="fungal_TF_MHR"/>
    <property type="match status" value="1"/>
</dbReference>
<dbReference type="GO" id="GO:0006351">
    <property type="term" value="P:DNA-templated transcription"/>
    <property type="evidence" value="ECO:0007669"/>
    <property type="project" value="InterPro"/>
</dbReference>
<organism evidence="7 8">
    <name type="scientific">Linnemannia gamsii</name>
    <dbReference type="NCBI Taxonomy" id="64522"/>
    <lineage>
        <taxon>Eukaryota</taxon>
        <taxon>Fungi</taxon>
        <taxon>Fungi incertae sedis</taxon>
        <taxon>Mucoromycota</taxon>
        <taxon>Mortierellomycotina</taxon>
        <taxon>Mortierellomycetes</taxon>
        <taxon>Mortierellales</taxon>
        <taxon>Mortierellaceae</taxon>
        <taxon>Linnemannia</taxon>
    </lineage>
</organism>
<sequence>MATQGQINTVLLKSTIDALVGIYGPGTVGVQDVVLSAEMQILPDHATREHLTELYYSSHYLTLPMVQREVLRVCEKNIHIPHCLFLCNAVYYCGSISLTELADGKAGGEEFFLRGRDLLEEGYLGTHICTIQGLLLFASGNKPVAQRLELVNRAITMAHTIGLHTRQEESINSITSAYLARVFWCCFIYDSALSAIAGGPILINDENITVDMFEAGDLGLEGEACSDQYMLHYVRGWQICREIRNYYSQVVQGPQHSAEFVFDRLEQLDKSLVEWQEQLPTVLDVMPARDSITTPIKAMAAGAQLFCYSLIILLHYPYLPDPHIPYAPSSVEQGGPPASQGYCTQAANEITRITSILLEKAPWILEQDIAARYALNMAVRVHHHNTKVTYDTVLAKEAGQKLRKAIVLAEESFSEYDSFNWENNGEGTSPRDDPTAFAFLPPGLEDDVLALSLPEDS</sequence>
<reference evidence="7" key="1">
    <citation type="journal article" date="2020" name="Fungal Divers.">
        <title>Resolving the Mortierellaceae phylogeny through synthesis of multi-gene phylogenetics and phylogenomics.</title>
        <authorList>
            <person name="Vandepol N."/>
            <person name="Liber J."/>
            <person name="Desiro A."/>
            <person name="Na H."/>
            <person name="Kennedy M."/>
            <person name="Barry K."/>
            <person name="Grigoriev I.V."/>
            <person name="Miller A.N."/>
            <person name="O'Donnell K."/>
            <person name="Stajich J.E."/>
            <person name="Bonito G."/>
        </authorList>
    </citation>
    <scope>NUCLEOTIDE SEQUENCE</scope>
    <source>
        <strain evidence="7">NVP60</strain>
    </source>
</reference>
<keyword evidence="5" id="KW-0539">Nucleus</keyword>
<keyword evidence="1" id="KW-0862">Zinc</keyword>
<protein>
    <recommendedName>
        <fullName evidence="6">Xylanolytic transcriptional activator regulatory domain-containing protein</fullName>
    </recommendedName>
</protein>
<dbReference type="EMBL" id="JAAAIN010000905">
    <property type="protein sequence ID" value="KAG0309962.1"/>
    <property type="molecule type" value="Genomic_DNA"/>
</dbReference>
<evidence type="ECO:0000313" key="8">
    <source>
        <dbReference type="Proteomes" id="UP000823405"/>
    </source>
</evidence>
<evidence type="ECO:0000256" key="2">
    <source>
        <dbReference type="ARBA" id="ARBA00023015"/>
    </source>
</evidence>